<organism evidence="1 2">
    <name type="scientific">Trichoderma longibrachiatum ATCC 18648</name>
    <dbReference type="NCBI Taxonomy" id="983965"/>
    <lineage>
        <taxon>Eukaryota</taxon>
        <taxon>Fungi</taxon>
        <taxon>Dikarya</taxon>
        <taxon>Ascomycota</taxon>
        <taxon>Pezizomycotina</taxon>
        <taxon>Sordariomycetes</taxon>
        <taxon>Hypocreomycetidae</taxon>
        <taxon>Hypocreales</taxon>
        <taxon>Hypocreaceae</taxon>
        <taxon>Trichoderma</taxon>
    </lineage>
</organism>
<proteinExistence type="predicted"/>
<protein>
    <submittedName>
        <fullName evidence="1">Uncharacterized protein</fullName>
    </submittedName>
</protein>
<accession>A0A2T4C5T8</accession>
<dbReference type="AlphaFoldDB" id="A0A2T4C5T8"/>
<sequence length="83" mass="9011">MKWPWTGIIRLGCTLYCSVPFTSAVTTRGIPPLLPLSLSFLSLSCPLPFSSRPCLSPTGTELRGPSCWFASRTCNSMCIRAGI</sequence>
<keyword evidence="2" id="KW-1185">Reference proteome</keyword>
<dbReference type="EMBL" id="KZ679131">
    <property type="protein sequence ID" value="PTB76930.1"/>
    <property type="molecule type" value="Genomic_DNA"/>
</dbReference>
<evidence type="ECO:0000313" key="1">
    <source>
        <dbReference type="EMBL" id="PTB76930.1"/>
    </source>
</evidence>
<evidence type="ECO:0000313" key="2">
    <source>
        <dbReference type="Proteomes" id="UP000240760"/>
    </source>
</evidence>
<gene>
    <name evidence="1" type="ORF">M440DRAFT_307123</name>
</gene>
<dbReference type="Proteomes" id="UP000240760">
    <property type="component" value="Unassembled WGS sequence"/>
</dbReference>
<name>A0A2T4C5T8_TRILO</name>
<reference evidence="1 2" key="1">
    <citation type="submission" date="2016-07" db="EMBL/GenBank/DDBJ databases">
        <title>Multiple horizontal gene transfer events from other fungi enriched the ability of initially mycotrophic Trichoderma (Ascomycota) to feed on dead plant biomass.</title>
        <authorList>
            <consortium name="DOE Joint Genome Institute"/>
            <person name="Aerts A."/>
            <person name="Atanasova L."/>
            <person name="Chenthamara K."/>
            <person name="Zhang J."/>
            <person name="Grujic M."/>
            <person name="Henrissat B."/>
            <person name="Kuo A."/>
            <person name="Salamov A."/>
            <person name="Lipzen A."/>
            <person name="Labutti K."/>
            <person name="Barry K."/>
            <person name="Miao Y."/>
            <person name="Rahimi M.J."/>
            <person name="Shen Q."/>
            <person name="Grigoriev I.V."/>
            <person name="Kubicek C.P."/>
            <person name="Druzhinina I.S."/>
        </authorList>
    </citation>
    <scope>NUCLEOTIDE SEQUENCE [LARGE SCALE GENOMIC DNA]</scope>
    <source>
        <strain evidence="1 2">ATCC 18648</strain>
    </source>
</reference>